<dbReference type="InterPro" id="IPR025345">
    <property type="entry name" value="DUF4249"/>
</dbReference>
<gene>
    <name evidence="1" type="ORF">ESV85_01185</name>
</gene>
<evidence type="ECO:0000313" key="1">
    <source>
        <dbReference type="EMBL" id="TXE14201.1"/>
    </source>
</evidence>
<comment type="caution">
    <text evidence="1">The sequence shown here is derived from an EMBL/GenBank/DDBJ whole genome shotgun (WGS) entry which is preliminary data.</text>
</comment>
<dbReference type="OrthoDB" id="922982at2"/>
<dbReference type="AlphaFoldDB" id="A0A5C7B0B6"/>
<evidence type="ECO:0000313" key="2">
    <source>
        <dbReference type="Proteomes" id="UP000321935"/>
    </source>
</evidence>
<dbReference type="PROSITE" id="PS51257">
    <property type="entry name" value="PROKAR_LIPOPROTEIN"/>
    <property type="match status" value="1"/>
</dbReference>
<dbReference type="Pfam" id="PF14054">
    <property type="entry name" value="DUF4249"/>
    <property type="match status" value="1"/>
</dbReference>
<sequence>MQKRLLYLLLLISFGCVQPYEVELEEGPQILTVDGTITSGAGPHRIFLSKSATYGSIFEGLVRPVSGATVIARDELGNMVFFSEKSENRGEYQAPDSFFAVIGRSYTLQIQLSDGKVYTSFPEKVTQPPAIKKLSYKSVTTPVEGEINNASGVQLIVDIDDPGEENNFYYWRNAQATYVLETRPDLFVNKETRDPAPKDCCSICYTSELVGNQSIFIATDDNFNGLSTKIPVAYIPDDGVRFIQTYRIDLRQLSISSEAYRFLRLVKQQSETSGSIFDPPPASIRGNMISLDDPNEVVLGYFIAAGETSRRVYIKGAELDFRQNRGIIPDDCREVYDSVVNPPADWNPEE</sequence>
<accession>A0A5C7B0B6</accession>
<dbReference type="EMBL" id="VORW01000001">
    <property type="protein sequence ID" value="TXE14201.1"/>
    <property type="molecule type" value="Genomic_DNA"/>
</dbReference>
<protein>
    <submittedName>
        <fullName evidence="1">DUF4249 domain-containing protein</fullName>
    </submittedName>
</protein>
<dbReference type="RefSeq" id="WP_146914406.1">
    <property type="nucleotide sequence ID" value="NZ_VORW01000001.1"/>
</dbReference>
<dbReference type="Proteomes" id="UP000321935">
    <property type="component" value="Unassembled WGS sequence"/>
</dbReference>
<name>A0A5C7B0B6_9BACT</name>
<organism evidence="1 2">
    <name type="scientific">Algoriphagus aquimarinus</name>
    <dbReference type="NCBI Taxonomy" id="237018"/>
    <lineage>
        <taxon>Bacteria</taxon>
        <taxon>Pseudomonadati</taxon>
        <taxon>Bacteroidota</taxon>
        <taxon>Cytophagia</taxon>
        <taxon>Cytophagales</taxon>
        <taxon>Cyclobacteriaceae</taxon>
        <taxon>Algoriphagus</taxon>
    </lineage>
</organism>
<proteinExistence type="predicted"/>
<reference evidence="1 2" key="1">
    <citation type="submission" date="2019-08" db="EMBL/GenBank/DDBJ databases">
        <title>Genomes sequence of Algoriphagus aquimarinus ACAM450.</title>
        <authorList>
            <person name="Bowman J.P."/>
        </authorList>
    </citation>
    <scope>NUCLEOTIDE SEQUENCE [LARGE SCALE GENOMIC DNA]</scope>
    <source>
        <strain evidence="1 2">ACAM 450</strain>
    </source>
</reference>